<dbReference type="EMBL" id="HBFB01001107">
    <property type="protein sequence ID" value="CAD8663246.1"/>
    <property type="molecule type" value="Transcribed_RNA"/>
</dbReference>
<organism evidence="1">
    <name type="scientific">Chlamydomonas leiostraca</name>
    <dbReference type="NCBI Taxonomy" id="1034604"/>
    <lineage>
        <taxon>Eukaryota</taxon>
        <taxon>Viridiplantae</taxon>
        <taxon>Chlorophyta</taxon>
        <taxon>core chlorophytes</taxon>
        <taxon>Chlorophyceae</taxon>
        <taxon>CS clade</taxon>
        <taxon>Chlamydomonadales</taxon>
        <taxon>Chlamydomonadaceae</taxon>
        <taxon>Chlamydomonas</taxon>
    </lineage>
</organism>
<name>A0A7S0N8K9_9CHLO</name>
<sequence length="103" mass="10409">MAARQNGIRVGGRCKMGWLRPELLPPPASPPAQRAGWLHVVARHVCNVVCVGSGGDGGGGGGGSSGAVGTVVQQPLTSSLLRAHKAASCCGRAEGMQPLPWAM</sequence>
<accession>A0A7S0N8K9</accession>
<protein>
    <submittedName>
        <fullName evidence="1">Uncharacterized protein</fullName>
    </submittedName>
</protein>
<evidence type="ECO:0000313" key="1">
    <source>
        <dbReference type="EMBL" id="CAD8663246.1"/>
    </source>
</evidence>
<reference evidence="1" key="1">
    <citation type="submission" date="2021-01" db="EMBL/GenBank/DDBJ databases">
        <authorList>
            <person name="Corre E."/>
            <person name="Pelletier E."/>
            <person name="Niang G."/>
            <person name="Scheremetjew M."/>
            <person name="Finn R."/>
            <person name="Kale V."/>
            <person name="Holt S."/>
            <person name="Cochrane G."/>
            <person name="Meng A."/>
            <person name="Brown T."/>
            <person name="Cohen L."/>
        </authorList>
    </citation>
    <scope>NUCLEOTIDE SEQUENCE</scope>
    <source>
        <strain evidence="1">SAG 11-49</strain>
    </source>
</reference>
<proteinExistence type="predicted"/>
<dbReference type="AlphaFoldDB" id="A0A7S0N8K9"/>
<gene>
    <name evidence="1" type="ORF">CLEI1391_LOCUS540</name>
</gene>